<dbReference type="PANTHER" id="PTHR40267">
    <property type="entry name" value="BLR3294 PROTEIN"/>
    <property type="match status" value="1"/>
</dbReference>
<proteinExistence type="predicted"/>
<sequence length="226" mass="25031">MSNRDLKRIALLLPNTDTILETDLQISLPSNIIIHTARMQLDEVGKEAEKRMVDEELPRAVSALKHITNFDGAVFGCTSASAVYGEEGLSRISRELEDGLDCPATNAFSAVLSEIRYFKARRIGLLTPYTSEVNKFFTETLDRFGISCGACHGLGISDDTRIARVEPQEIMEAAKQLEHELKKQDLLLLSCTNLRAAEIRNAIGKMLELPVITSNQAIINWILSAV</sequence>
<evidence type="ECO:0000313" key="2">
    <source>
        <dbReference type="Proteomes" id="UP001203136"/>
    </source>
</evidence>
<dbReference type="InterPro" id="IPR026286">
    <property type="entry name" value="MaiA/AMDase"/>
</dbReference>
<dbReference type="InterPro" id="IPR053714">
    <property type="entry name" value="Iso_Racemase_Enz_sf"/>
</dbReference>
<dbReference type="Gene3D" id="3.40.50.12500">
    <property type="match status" value="1"/>
</dbReference>
<organism evidence="1 2">
    <name type="scientific">Clostridium symbiosum</name>
    <name type="common">Bacteroides symbiosus</name>
    <dbReference type="NCBI Taxonomy" id="1512"/>
    <lineage>
        <taxon>Bacteria</taxon>
        <taxon>Bacillati</taxon>
        <taxon>Bacillota</taxon>
        <taxon>Clostridia</taxon>
        <taxon>Lachnospirales</taxon>
        <taxon>Lachnospiraceae</taxon>
        <taxon>Otoolea</taxon>
    </lineage>
</organism>
<dbReference type="EMBL" id="JAINVB010000001">
    <property type="protein sequence ID" value="MCK0084822.1"/>
    <property type="molecule type" value="Genomic_DNA"/>
</dbReference>
<dbReference type="PANTHER" id="PTHR40267:SF1">
    <property type="entry name" value="BLR3294 PROTEIN"/>
    <property type="match status" value="1"/>
</dbReference>
<dbReference type="RefSeq" id="WP_003509552.1">
    <property type="nucleotide sequence ID" value="NZ_BAABZD010000013.1"/>
</dbReference>
<accession>A0AAW5F1E4</accession>
<name>A0AAW5F1E4_CLOSY</name>
<protein>
    <submittedName>
        <fullName evidence="1">Aspartate/glutamate racemase family protein</fullName>
    </submittedName>
</protein>
<dbReference type="PIRSF" id="PIRSF015736">
    <property type="entry name" value="MI"/>
    <property type="match status" value="1"/>
</dbReference>
<reference evidence="1" key="1">
    <citation type="journal article" date="2022" name="Cell Host Microbe">
        <title>Colonization of the live biotherapeutic product VE303 and modulation of the microbiota and metabolites in healthy volunteers.</title>
        <authorList>
            <person name="Dsouza M."/>
            <person name="Menon R."/>
            <person name="Crossette E."/>
            <person name="Bhattarai S.K."/>
            <person name="Schneider J."/>
            <person name="Kim Y.G."/>
            <person name="Reddy S."/>
            <person name="Caballero S."/>
            <person name="Felix C."/>
            <person name="Cornacchione L."/>
            <person name="Hendrickson J."/>
            <person name="Watson A.R."/>
            <person name="Minot S.S."/>
            <person name="Greenfield N."/>
            <person name="Schopf L."/>
            <person name="Szabady R."/>
            <person name="Patarroyo J."/>
            <person name="Smith W."/>
            <person name="Harrison P."/>
            <person name="Kuijper E.J."/>
            <person name="Kelly C.P."/>
            <person name="Olle B."/>
            <person name="Bobilev D."/>
            <person name="Silber J.L."/>
            <person name="Bucci V."/>
            <person name="Roberts B."/>
            <person name="Faith J."/>
            <person name="Norman J.M."/>
        </authorList>
    </citation>
    <scope>NUCLEOTIDE SEQUENCE</scope>
    <source>
        <strain evidence="1">VE303-04</strain>
    </source>
</reference>
<comment type="caution">
    <text evidence="1">The sequence shown here is derived from an EMBL/GenBank/DDBJ whole genome shotgun (WGS) entry which is preliminary data.</text>
</comment>
<dbReference type="Pfam" id="PF17645">
    <property type="entry name" value="Amdase"/>
    <property type="match status" value="1"/>
</dbReference>
<gene>
    <name evidence="1" type="ORF">K5I21_02800</name>
</gene>
<dbReference type="AlphaFoldDB" id="A0AAW5F1E4"/>
<dbReference type="Proteomes" id="UP001203136">
    <property type="component" value="Unassembled WGS sequence"/>
</dbReference>
<evidence type="ECO:0000313" key="1">
    <source>
        <dbReference type="EMBL" id="MCK0084822.1"/>
    </source>
</evidence>